<keyword evidence="2" id="KW-1185">Reference proteome</keyword>
<dbReference type="SUPFAM" id="SSF53448">
    <property type="entry name" value="Nucleotide-diphospho-sugar transferases"/>
    <property type="match status" value="1"/>
</dbReference>
<dbReference type="RefSeq" id="WP_006727071.1">
    <property type="nucleotide sequence ID" value="NZ_ALJF01000012.1"/>
</dbReference>
<evidence type="ECO:0000313" key="2">
    <source>
        <dbReference type="Proteomes" id="UP000007123"/>
    </source>
</evidence>
<dbReference type="Gene3D" id="3.90.550.10">
    <property type="entry name" value="Spore Coat Polysaccharide Biosynthesis Protein SpsA, Chain A"/>
    <property type="match status" value="1"/>
</dbReference>
<name>K2Q0L9_9HYPH</name>
<dbReference type="OrthoDB" id="5672604at2"/>
<dbReference type="eggNOG" id="COG1442">
    <property type="taxonomic scope" value="Bacteria"/>
</dbReference>
<dbReference type="Proteomes" id="UP000007123">
    <property type="component" value="Unassembled WGS sequence"/>
</dbReference>
<proteinExistence type="predicted"/>
<evidence type="ECO:0000313" key="1">
    <source>
        <dbReference type="EMBL" id="EKF58640.1"/>
    </source>
</evidence>
<reference evidence="1 2" key="1">
    <citation type="journal article" date="2012" name="J. Bacteriol.">
        <title>Draft Genome Sequence of Agrobacterium albertimagni Strain AOL15.</title>
        <authorList>
            <person name="Trimble W.L."/>
            <person name="Phung le T."/>
            <person name="Meyer F."/>
            <person name="Gilbert J.A."/>
            <person name="Silver S."/>
        </authorList>
    </citation>
    <scope>NUCLEOTIDE SEQUENCE [LARGE SCALE GENOMIC DNA]</scope>
    <source>
        <strain evidence="1 2">AOL15</strain>
    </source>
</reference>
<dbReference type="STRING" id="1156935.QWE_15391"/>
<protein>
    <submittedName>
        <fullName evidence="1">Glycosyltransferase</fullName>
    </submittedName>
</protein>
<dbReference type="GO" id="GO:0016757">
    <property type="term" value="F:glycosyltransferase activity"/>
    <property type="evidence" value="ECO:0007669"/>
    <property type="project" value="InterPro"/>
</dbReference>
<comment type="caution">
    <text evidence="1">The sequence shown here is derived from an EMBL/GenBank/DDBJ whole genome shotgun (WGS) entry which is preliminary data.</text>
</comment>
<sequence>MNTQCITYVTDENYFFPTAVSALQARKAASPSTDVVIVFTERFRHHYEALDFCNSAGLKPVDGSQLLAERFAKVDRTDFKARITIAAMGRLLLSDLLPQHYRQVIYIDGDTQIVGDLGPLEDLIVPPGKVVAAMDYTSIVETALTRKKPTYFNSGVLKFDPADWIGAAAFEHFIRNGGHLHDQGALNSVAGDALIFISNRWNFPRQFLHLLDKRPTIIHFASHPKPWDGVYFPCSRSHSAVYREALKSYPCLSPFVRKISPLRRMAYRLRSFRNRMANTMPFLSRDKDEEAIRRVVCDWELDDHQLTRSTRASVSA</sequence>
<dbReference type="PATRIC" id="fig|1156935.5.peg.3124"/>
<dbReference type="InterPro" id="IPR002495">
    <property type="entry name" value="Glyco_trans_8"/>
</dbReference>
<gene>
    <name evidence="1" type="ORF">QWE_15391</name>
</gene>
<keyword evidence="1" id="KW-0808">Transferase</keyword>
<dbReference type="AlphaFoldDB" id="K2Q0L9"/>
<organism evidence="1 2">
    <name type="scientific">Agrobacterium albertimagni AOL15</name>
    <dbReference type="NCBI Taxonomy" id="1156935"/>
    <lineage>
        <taxon>Bacteria</taxon>
        <taxon>Pseudomonadati</taxon>
        <taxon>Pseudomonadota</taxon>
        <taxon>Alphaproteobacteria</taxon>
        <taxon>Hyphomicrobiales</taxon>
        <taxon>Rhizobiaceae</taxon>
        <taxon>Rhizobium/Agrobacterium group</taxon>
        <taxon>Agrobacterium</taxon>
    </lineage>
</organism>
<dbReference type="Pfam" id="PF01501">
    <property type="entry name" value="Glyco_transf_8"/>
    <property type="match status" value="1"/>
</dbReference>
<dbReference type="EMBL" id="ALJF01000012">
    <property type="protein sequence ID" value="EKF58640.1"/>
    <property type="molecule type" value="Genomic_DNA"/>
</dbReference>
<accession>K2Q0L9</accession>
<dbReference type="InterPro" id="IPR029044">
    <property type="entry name" value="Nucleotide-diphossugar_trans"/>
</dbReference>